<protein>
    <submittedName>
        <fullName evidence="6">Unannotated protein</fullName>
    </submittedName>
</protein>
<evidence type="ECO:0000259" key="4">
    <source>
        <dbReference type="Pfam" id="PF07731"/>
    </source>
</evidence>
<evidence type="ECO:0000259" key="3">
    <source>
        <dbReference type="Pfam" id="PF00394"/>
    </source>
</evidence>
<dbReference type="PROSITE" id="PS00080">
    <property type="entry name" value="MULTICOPPER_OXIDASE2"/>
    <property type="match status" value="1"/>
</dbReference>
<dbReference type="PANTHER" id="PTHR11709">
    <property type="entry name" value="MULTI-COPPER OXIDASE"/>
    <property type="match status" value="1"/>
</dbReference>
<dbReference type="CDD" id="cd13853">
    <property type="entry name" value="CuRO_1_Tth-MCO_like"/>
    <property type="match status" value="1"/>
</dbReference>
<dbReference type="GO" id="GO:0016491">
    <property type="term" value="F:oxidoreductase activity"/>
    <property type="evidence" value="ECO:0007669"/>
    <property type="project" value="UniProtKB-KW"/>
</dbReference>
<evidence type="ECO:0000256" key="1">
    <source>
        <dbReference type="ARBA" id="ARBA00022723"/>
    </source>
</evidence>
<keyword evidence="1" id="KW-0479">Metal-binding</keyword>
<feature type="domain" description="Plastocyanin-like" evidence="3">
    <location>
        <begin position="209"/>
        <end position="298"/>
    </location>
</feature>
<dbReference type="InterPro" id="IPR002355">
    <property type="entry name" value="Cu_oxidase_Cu_BS"/>
</dbReference>
<feature type="domain" description="Plastocyanin-like" evidence="4">
    <location>
        <begin position="362"/>
        <end position="495"/>
    </location>
</feature>
<dbReference type="Pfam" id="PF00394">
    <property type="entry name" value="Cu-oxidase"/>
    <property type="match status" value="1"/>
</dbReference>
<dbReference type="AlphaFoldDB" id="A0A6J7J2K3"/>
<gene>
    <name evidence="6" type="ORF">UFOPK3720_01072</name>
</gene>
<dbReference type="EMBL" id="CAFBNB010000202">
    <property type="protein sequence ID" value="CAB4937533.1"/>
    <property type="molecule type" value="Genomic_DNA"/>
</dbReference>
<dbReference type="PROSITE" id="PS51318">
    <property type="entry name" value="TAT"/>
    <property type="match status" value="1"/>
</dbReference>
<accession>A0A6J7J2K3</accession>
<dbReference type="InterPro" id="IPR001117">
    <property type="entry name" value="Cu-oxidase_2nd"/>
</dbReference>
<dbReference type="GO" id="GO:0005507">
    <property type="term" value="F:copper ion binding"/>
    <property type="evidence" value="ECO:0007669"/>
    <property type="project" value="InterPro"/>
</dbReference>
<reference evidence="6" key="1">
    <citation type="submission" date="2020-05" db="EMBL/GenBank/DDBJ databases">
        <authorList>
            <person name="Chiriac C."/>
            <person name="Salcher M."/>
            <person name="Ghai R."/>
            <person name="Kavagutti S V."/>
        </authorList>
    </citation>
    <scope>NUCLEOTIDE SEQUENCE</scope>
</reference>
<evidence type="ECO:0000259" key="5">
    <source>
        <dbReference type="Pfam" id="PF07732"/>
    </source>
</evidence>
<dbReference type="PANTHER" id="PTHR11709:SF518">
    <property type="entry name" value="MULTICOPPER OXIDASE"/>
    <property type="match status" value="1"/>
</dbReference>
<dbReference type="InterPro" id="IPR011706">
    <property type="entry name" value="Cu-oxidase_C"/>
</dbReference>
<dbReference type="InterPro" id="IPR008972">
    <property type="entry name" value="Cupredoxin"/>
</dbReference>
<dbReference type="InterPro" id="IPR045087">
    <property type="entry name" value="Cu-oxidase_fam"/>
</dbReference>
<sequence length="516" mass="55527">MQISRRRLLGASAAVAAGVGIAGASGSAVLAAASRSQPASSTGRIWRSANGVLTGTMTMESGTAQVAGNSLAGVSSYNGMFAGPTMVVRPGDRLDLTLQNRLATPSNLHFHGLHVSPRGRQDNVFLDIPPGYDFRYSVEIPPDHPAGLYWYHPHRHGYVNAQVYSGLAGLIVIEGGAASYPQVAPLRRRILNIRNIGIENQGPQQTFIPPANITRAGQMVTLVNGAYQPNIDMRPGETQFWQIANTSAGGFWKLSIPGATFQVIEEDGVPTWQTWTPDTLFMPPGKRFGVLVTAPETPAETILITEAFTQGPVWQWPEATLASVTVSGPRSTPVVLPQVIAARPAHFEAPVAKKRVLTLGSTTHQPPPPDFWFDGVPYQNITMDNVVTATVGTTEEWILKNTDSPATSGRAENHPFHVHVNGFSVVDSGVFNPATGTILTRIPADPRGEMDTLNIPPGHWVRIRIRFADYVGRTVFHCHILGHEDLGMMGVVDIVDAEGNGVGVGQLLPTETEHSH</sequence>
<dbReference type="InterPro" id="IPR006311">
    <property type="entry name" value="TAT_signal"/>
</dbReference>
<dbReference type="SUPFAM" id="SSF49503">
    <property type="entry name" value="Cupredoxins"/>
    <property type="match status" value="3"/>
</dbReference>
<dbReference type="InterPro" id="IPR011707">
    <property type="entry name" value="Cu-oxidase-like_N"/>
</dbReference>
<dbReference type="Pfam" id="PF07731">
    <property type="entry name" value="Cu-oxidase_2"/>
    <property type="match status" value="1"/>
</dbReference>
<proteinExistence type="predicted"/>
<dbReference type="Pfam" id="PF07732">
    <property type="entry name" value="Cu-oxidase_3"/>
    <property type="match status" value="1"/>
</dbReference>
<keyword evidence="2" id="KW-0560">Oxidoreductase</keyword>
<evidence type="ECO:0000256" key="2">
    <source>
        <dbReference type="ARBA" id="ARBA00023002"/>
    </source>
</evidence>
<organism evidence="6">
    <name type="scientific">freshwater metagenome</name>
    <dbReference type="NCBI Taxonomy" id="449393"/>
    <lineage>
        <taxon>unclassified sequences</taxon>
        <taxon>metagenomes</taxon>
        <taxon>ecological metagenomes</taxon>
    </lineage>
</organism>
<evidence type="ECO:0000313" key="6">
    <source>
        <dbReference type="EMBL" id="CAB4937533.1"/>
    </source>
</evidence>
<name>A0A6J7J2K3_9ZZZZ</name>
<feature type="domain" description="Plastocyanin-like" evidence="5">
    <location>
        <begin position="60"/>
        <end position="175"/>
    </location>
</feature>
<dbReference type="Gene3D" id="2.60.40.420">
    <property type="entry name" value="Cupredoxins - blue copper proteins"/>
    <property type="match status" value="3"/>
</dbReference>